<evidence type="ECO:0000256" key="1">
    <source>
        <dbReference type="SAM" id="SignalP"/>
    </source>
</evidence>
<feature type="signal peptide" evidence="1">
    <location>
        <begin position="1"/>
        <end position="27"/>
    </location>
</feature>
<dbReference type="STRING" id="575540.Isop_1665"/>
<organism evidence="2 3">
    <name type="scientific">Isosphaera pallida (strain ATCC 43644 / DSM 9630 / IS1B)</name>
    <dbReference type="NCBI Taxonomy" id="575540"/>
    <lineage>
        <taxon>Bacteria</taxon>
        <taxon>Pseudomonadati</taxon>
        <taxon>Planctomycetota</taxon>
        <taxon>Planctomycetia</taxon>
        <taxon>Isosphaerales</taxon>
        <taxon>Isosphaeraceae</taxon>
        <taxon>Isosphaera</taxon>
    </lineage>
</organism>
<dbReference type="KEGG" id="ipa:Isop_1665"/>
<dbReference type="HOGENOM" id="CLU_098297_0_0_0"/>
<reference evidence="2 3" key="2">
    <citation type="journal article" date="2011" name="Stand. Genomic Sci.">
        <title>Complete genome sequence of Isosphaera pallida type strain (IS1B).</title>
        <authorList>
            <consortium name="US DOE Joint Genome Institute (JGI-PGF)"/>
            <person name="Goker M."/>
            <person name="Cleland D."/>
            <person name="Saunders E."/>
            <person name="Lapidus A."/>
            <person name="Nolan M."/>
            <person name="Lucas S."/>
            <person name="Hammon N."/>
            <person name="Deshpande S."/>
            <person name="Cheng J.F."/>
            <person name="Tapia R."/>
            <person name="Han C."/>
            <person name="Goodwin L."/>
            <person name="Pitluck S."/>
            <person name="Liolios K."/>
            <person name="Pagani I."/>
            <person name="Ivanova N."/>
            <person name="Mavromatis K."/>
            <person name="Pati A."/>
            <person name="Chen A."/>
            <person name="Palaniappan K."/>
            <person name="Land M."/>
            <person name="Hauser L."/>
            <person name="Chang Y.J."/>
            <person name="Jeffries C.D."/>
            <person name="Detter J.C."/>
            <person name="Beck B."/>
            <person name="Woyke T."/>
            <person name="Bristow J."/>
            <person name="Eisen J.A."/>
            <person name="Markowitz V."/>
            <person name="Hugenholtz P."/>
            <person name="Kyrpides N.C."/>
            <person name="Klenk H.P."/>
        </authorList>
    </citation>
    <scope>NUCLEOTIDE SEQUENCE [LARGE SCALE GENOMIC DNA]</scope>
    <source>
        <strain evidence="3">ATCC 43644 / DSM 9630 / IS1B</strain>
    </source>
</reference>
<keyword evidence="3" id="KW-1185">Reference proteome</keyword>
<dbReference type="InParanoid" id="E8R0C2"/>
<keyword evidence="1" id="KW-0732">Signal</keyword>
<gene>
    <name evidence="2" type="ordered locus">Isop_1665</name>
</gene>
<proteinExistence type="predicted"/>
<accession>E8R0C2</accession>
<dbReference type="EMBL" id="CP002353">
    <property type="protein sequence ID" value="ADV62249.1"/>
    <property type="molecule type" value="Genomic_DNA"/>
</dbReference>
<evidence type="ECO:0000313" key="3">
    <source>
        <dbReference type="Proteomes" id="UP000008631"/>
    </source>
</evidence>
<dbReference type="eggNOG" id="COG2834">
    <property type="taxonomic scope" value="Bacteria"/>
</dbReference>
<protein>
    <recommendedName>
        <fullName evidence="4">Outer membrane lipoprotein-sorting protein</fullName>
    </recommendedName>
</protein>
<sequence length="256" mass="28142">MFMTGLRIPMALLMVAALVAVPRFVSAQEKPQAEVEAILKRAVEAAGGEEVVKKHRSTLSKGKFVIAGQGLEGSLEIRAAAPNRFLLLIDLPGVGRVENGFDGKIGWASDPINGPRLIQGKELEELKVQADYDSDLFKLDDYKEIKNQGVVDFEGEKCHKLEMTRKETGKTETRFFSVASGLLTGVITKSETPMGELDITVVVGNYKEFDGQKIATNVDTRIGPITQTFIIETVEFNVLKDSDFEVPSQIKALIRD</sequence>
<feature type="chain" id="PRO_5003226253" description="Outer membrane lipoprotein-sorting protein" evidence="1">
    <location>
        <begin position="28"/>
        <end position="256"/>
    </location>
</feature>
<name>E8R0C2_ISOPI</name>
<reference key="1">
    <citation type="submission" date="2010-11" db="EMBL/GenBank/DDBJ databases">
        <title>The complete sequence of chromosome of Isophaera pallida ATCC 43644.</title>
        <authorList>
            <consortium name="US DOE Joint Genome Institute (JGI-PGF)"/>
            <person name="Lucas S."/>
            <person name="Copeland A."/>
            <person name="Lapidus A."/>
            <person name="Bruce D."/>
            <person name="Goodwin L."/>
            <person name="Pitluck S."/>
            <person name="Kyrpides N."/>
            <person name="Mavromatis K."/>
            <person name="Pagani I."/>
            <person name="Ivanova N."/>
            <person name="Saunders E."/>
            <person name="Brettin T."/>
            <person name="Detter J.C."/>
            <person name="Han C."/>
            <person name="Tapia R."/>
            <person name="Land M."/>
            <person name="Hauser L."/>
            <person name="Markowitz V."/>
            <person name="Cheng J.-F."/>
            <person name="Hugenholtz P."/>
            <person name="Woyke T."/>
            <person name="Wu D."/>
            <person name="Eisen J.A."/>
        </authorList>
    </citation>
    <scope>NUCLEOTIDE SEQUENCE</scope>
    <source>
        <strain>ATCC 43644</strain>
    </source>
</reference>
<evidence type="ECO:0008006" key="4">
    <source>
        <dbReference type="Google" id="ProtNLM"/>
    </source>
</evidence>
<dbReference type="Proteomes" id="UP000008631">
    <property type="component" value="Chromosome"/>
</dbReference>
<dbReference type="AlphaFoldDB" id="E8R0C2"/>
<evidence type="ECO:0000313" key="2">
    <source>
        <dbReference type="EMBL" id="ADV62249.1"/>
    </source>
</evidence>